<dbReference type="EMBL" id="JANCPR020000037">
    <property type="protein sequence ID" value="MDJ1136149.1"/>
    <property type="molecule type" value="Genomic_DNA"/>
</dbReference>
<name>A0ABT7A551_9ACTN</name>
<organism evidence="6 7">
    <name type="scientific">Streptomyces iconiensis</name>
    <dbReference type="NCBI Taxonomy" id="1384038"/>
    <lineage>
        <taxon>Bacteria</taxon>
        <taxon>Bacillati</taxon>
        <taxon>Actinomycetota</taxon>
        <taxon>Actinomycetes</taxon>
        <taxon>Kitasatosporales</taxon>
        <taxon>Streptomycetaceae</taxon>
        <taxon>Streptomyces</taxon>
    </lineage>
</organism>
<comment type="caution">
    <text evidence="6">The sequence shown here is derived from an EMBL/GenBank/DDBJ whole genome shotgun (WGS) entry which is preliminary data.</text>
</comment>
<gene>
    <name evidence="6" type="ORF">NMN56_030235</name>
</gene>
<dbReference type="Pfam" id="PF00291">
    <property type="entry name" value="PALP"/>
    <property type="match status" value="1"/>
</dbReference>
<evidence type="ECO:0000256" key="4">
    <source>
        <dbReference type="SAM" id="MobiDB-lite"/>
    </source>
</evidence>
<evidence type="ECO:0000313" key="7">
    <source>
        <dbReference type="Proteomes" id="UP001214441"/>
    </source>
</evidence>
<keyword evidence="2" id="KW-0663">Pyridoxal phosphate</keyword>
<feature type="compositionally biased region" description="Pro residues" evidence="4">
    <location>
        <begin position="1"/>
        <end position="18"/>
    </location>
</feature>
<dbReference type="Gene3D" id="3.40.50.1100">
    <property type="match status" value="2"/>
</dbReference>
<reference evidence="6 7" key="1">
    <citation type="submission" date="2023-05" db="EMBL/GenBank/DDBJ databases">
        <title>Streptantibioticus silvisoli sp. nov., acidotolerant actinomycetes 1 from pine litter.</title>
        <authorList>
            <person name="Swiecimska M."/>
            <person name="Golinska P."/>
            <person name="Sangal V."/>
            <person name="Wachnowicz B."/>
            <person name="Goodfellow M."/>
        </authorList>
    </citation>
    <scope>NUCLEOTIDE SEQUENCE [LARGE SCALE GENOMIC DNA]</scope>
    <source>
        <strain evidence="6 7">DSM 42109</strain>
    </source>
</reference>
<dbReference type="SUPFAM" id="SSF53686">
    <property type="entry name" value="Tryptophan synthase beta subunit-like PLP-dependent enzymes"/>
    <property type="match status" value="1"/>
</dbReference>
<feature type="region of interest" description="Disordered" evidence="4">
    <location>
        <begin position="1"/>
        <end position="51"/>
    </location>
</feature>
<evidence type="ECO:0000256" key="3">
    <source>
        <dbReference type="ARBA" id="ARBA00023239"/>
    </source>
</evidence>
<evidence type="ECO:0000256" key="1">
    <source>
        <dbReference type="ARBA" id="ARBA00001933"/>
    </source>
</evidence>
<dbReference type="PANTHER" id="PTHR48078:SF6">
    <property type="entry name" value="L-THREONINE DEHYDRATASE CATABOLIC TDCB"/>
    <property type="match status" value="1"/>
</dbReference>
<dbReference type="RefSeq" id="WP_274042956.1">
    <property type="nucleotide sequence ID" value="NZ_JANCPR020000037.1"/>
</dbReference>
<dbReference type="InterPro" id="IPR001926">
    <property type="entry name" value="TrpB-like_PALP"/>
</dbReference>
<sequence>MTPATPKPPTTPDTPNSPCPTTGPGTSPNVTAAPGPGSGSGSGSGNSASLATAQRSLGDPALTYPLWPPLTAGCPRTSTDEVAFPVEVDYAYDQVDPRLFAAPVPGRWTGIDHWAPLLPPLMAPGMGEGRTPLVEIADGVYVKDESRNPTWSHKDRLNRVTASAALRVGAPGTVVASSGNHAASAAAFAARAGLRCVVLASADSPPAVASFVRAYGAVVLPVPAEARWPLARMIAERCGFHPVTNLTRTHTGHAFGPEGYKTIAYEIHAEIGVPAAVFVPTGYGEMLFGVWKGFTELRRLGLTDRVPRMYAAEPDAGGPLHAALAQGRPAARVDVGATDAYGIDCAVGGYRGVLAVRDSGGAALLVSDAHMREAQRELAANGMWAELSGAAGLAAHRAAAHRAGPHADPGPDPDADTGPGPDTGAGSGAGTDTDAVALDGPVVCVSTSSGFKDRGVGADVPVPVDPSWEAVAPRLRAAGIGM</sequence>
<comment type="cofactor">
    <cofactor evidence="1">
        <name>pyridoxal 5'-phosphate</name>
        <dbReference type="ChEBI" id="CHEBI:597326"/>
    </cofactor>
</comment>
<accession>A0ABT7A551</accession>
<dbReference type="InterPro" id="IPR036052">
    <property type="entry name" value="TrpB-like_PALP_sf"/>
</dbReference>
<keyword evidence="7" id="KW-1185">Reference proteome</keyword>
<dbReference type="Proteomes" id="UP001214441">
    <property type="component" value="Unassembled WGS sequence"/>
</dbReference>
<keyword evidence="3" id="KW-0456">Lyase</keyword>
<feature type="region of interest" description="Disordered" evidence="4">
    <location>
        <begin position="396"/>
        <end position="433"/>
    </location>
</feature>
<evidence type="ECO:0000313" key="6">
    <source>
        <dbReference type="EMBL" id="MDJ1136149.1"/>
    </source>
</evidence>
<dbReference type="PANTHER" id="PTHR48078">
    <property type="entry name" value="THREONINE DEHYDRATASE, MITOCHONDRIAL-RELATED"/>
    <property type="match status" value="1"/>
</dbReference>
<dbReference type="InterPro" id="IPR050147">
    <property type="entry name" value="Ser/Thr_Dehydratase"/>
</dbReference>
<feature type="compositionally biased region" description="Low complexity" evidence="4">
    <location>
        <begin position="19"/>
        <end position="35"/>
    </location>
</feature>
<evidence type="ECO:0000259" key="5">
    <source>
        <dbReference type="Pfam" id="PF00291"/>
    </source>
</evidence>
<feature type="domain" description="Tryptophan synthase beta chain-like PALP" evidence="5">
    <location>
        <begin position="127"/>
        <end position="400"/>
    </location>
</feature>
<proteinExistence type="predicted"/>
<evidence type="ECO:0000256" key="2">
    <source>
        <dbReference type="ARBA" id="ARBA00022898"/>
    </source>
</evidence>
<protein>
    <submittedName>
        <fullName evidence="6">Pyridoxal-phosphate dependent enzyme</fullName>
    </submittedName>
</protein>